<dbReference type="AlphaFoldDB" id="A0A939C1J8"/>
<proteinExistence type="predicted"/>
<feature type="compositionally biased region" description="Basic residues" evidence="1">
    <location>
        <begin position="1"/>
        <end position="10"/>
    </location>
</feature>
<keyword evidence="3" id="KW-1185">Reference proteome</keyword>
<gene>
    <name evidence="2" type="ORF">JL107_15025</name>
</gene>
<comment type="caution">
    <text evidence="2">The sequence shown here is derived from an EMBL/GenBank/DDBJ whole genome shotgun (WGS) entry which is preliminary data.</text>
</comment>
<accession>A0A939C1J8</accession>
<dbReference type="Proteomes" id="UP000663801">
    <property type="component" value="Unassembled WGS sequence"/>
</dbReference>
<protein>
    <submittedName>
        <fullName evidence="2">Uncharacterized protein</fullName>
    </submittedName>
</protein>
<feature type="region of interest" description="Disordered" evidence="1">
    <location>
        <begin position="1"/>
        <end position="36"/>
    </location>
</feature>
<feature type="compositionally biased region" description="Basic residues" evidence="1">
    <location>
        <begin position="27"/>
        <end position="36"/>
    </location>
</feature>
<dbReference type="Pfam" id="PF20079">
    <property type="entry name" value="DUF6474"/>
    <property type="match status" value="1"/>
</dbReference>
<reference evidence="2" key="1">
    <citation type="submission" date="2021-01" db="EMBL/GenBank/DDBJ databases">
        <title>KCTC 19127 draft genome.</title>
        <authorList>
            <person name="An D."/>
        </authorList>
    </citation>
    <scope>NUCLEOTIDE SEQUENCE</scope>
    <source>
        <strain evidence="2">KCTC 19127</strain>
    </source>
</reference>
<name>A0A939C1J8_9ACTN</name>
<sequence length="192" mass="20468">MALFKRRTKSAKSASRSATPTVTTTGKVKKKDLKKVQKAVSTRPANLVNTLLDPKTARRGLTIVKLVGPTVTPLAMSASVGIRGLLDDRRARQLGIDPTRIGTYRGPTGTVAARIDGLTASVENLLSRRSGEPPVVRFCDAAHRRLDDLSTAIDAAASMPTGRRKATINAVTGDLNQIDADLMTFLVARPAP</sequence>
<organism evidence="2 3">
    <name type="scientific">Nakamurella flavida</name>
    <dbReference type="NCBI Taxonomy" id="363630"/>
    <lineage>
        <taxon>Bacteria</taxon>
        <taxon>Bacillati</taxon>
        <taxon>Actinomycetota</taxon>
        <taxon>Actinomycetes</taxon>
        <taxon>Nakamurellales</taxon>
        <taxon>Nakamurellaceae</taxon>
        <taxon>Nakamurella</taxon>
    </lineage>
</organism>
<dbReference type="EMBL" id="JAERWL010000012">
    <property type="protein sequence ID" value="MBM9477763.1"/>
    <property type="molecule type" value="Genomic_DNA"/>
</dbReference>
<dbReference type="InterPro" id="IPR045522">
    <property type="entry name" value="DUF6474"/>
</dbReference>
<dbReference type="RefSeq" id="WP_205257874.1">
    <property type="nucleotide sequence ID" value="NZ_BAAAPV010000005.1"/>
</dbReference>
<evidence type="ECO:0000313" key="3">
    <source>
        <dbReference type="Proteomes" id="UP000663801"/>
    </source>
</evidence>
<feature type="compositionally biased region" description="Low complexity" evidence="1">
    <location>
        <begin position="11"/>
        <end position="26"/>
    </location>
</feature>
<evidence type="ECO:0000256" key="1">
    <source>
        <dbReference type="SAM" id="MobiDB-lite"/>
    </source>
</evidence>
<evidence type="ECO:0000313" key="2">
    <source>
        <dbReference type="EMBL" id="MBM9477763.1"/>
    </source>
</evidence>